<evidence type="ECO:0000313" key="2">
    <source>
        <dbReference type="EMBL" id="KIP01640.1"/>
    </source>
</evidence>
<evidence type="ECO:0000256" key="1">
    <source>
        <dbReference type="SAM" id="MobiDB-lite"/>
    </source>
</evidence>
<reference evidence="2 3" key="1">
    <citation type="journal article" date="2014" name="PLoS Genet.">
        <title>Analysis of the Phlebiopsis gigantea genome, transcriptome and secretome provides insight into its pioneer colonization strategies of wood.</title>
        <authorList>
            <person name="Hori C."/>
            <person name="Ishida T."/>
            <person name="Igarashi K."/>
            <person name="Samejima M."/>
            <person name="Suzuki H."/>
            <person name="Master E."/>
            <person name="Ferreira P."/>
            <person name="Ruiz-Duenas F.J."/>
            <person name="Held B."/>
            <person name="Canessa P."/>
            <person name="Larrondo L.F."/>
            <person name="Schmoll M."/>
            <person name="Druzhinina I.S."/>
            <person name="Kubicek C.P."/>
            <person name="Gaskell J.A."/>
            <person name="Kersten P."/>
            <person name="St John F."/>
            <person name="Glasner J."/>
            <person name="Sabat G."/>
            <person name="Splinter BonDurant S."/>
            <person name="Syed K."/>
            <person name="Yadav J."/>
            <person name="Mgbeahuruike A.C."/>
            <person name="Kovalchuk A."/>
            <person name="Asiegbu F.O."/>
            <person name="Lackner G."/>
            <person name="Hoffmeister D."/>
            <person name="Rencoret J."/>
            <person name="Gutierrez A."/>
            <person name="Sun H."/>
            <person name="Lindquist E."/>
            <person name="Barry K."/>
            <person name="Riley R."/>
            <person name="Grigoriev I.V."/>
            <person name="Henrissat B."/>
            <person name="Kues U."/>
            <person name="Berka R.M."/>
            <person name="Martinez A.T."/>
            <person name="Covert S.F."/>
            <person name="Blanchette R.A."/>
            <person name="Cullen D."/>
        </authorList>
    </citation>
    <scope>NUCLEOTIDE SEQUENCE [LARGE SCALE GENOMIC DNA]</scope>
    <source>
        <strain evidence="2 3">11061_1 CR5-6</strain>
    </source>
</reference>
<protein>
    <submittedName>
        <fullName evidence="2">Uncharacterized protein</fullName>
    </submittedName>
</protein>
<dbReference type="AlphaFoldDB" id="A0A0C3S247"/>
<feature type="region of interest" description="Disordered" evidence="1">
    <location>
        <begin position="63"/>
        <end position="125"/>
    </location>
</feature>
<proteinExistence type="predicted"/>
<organism evidence="2 3">
    <name type="scientific">Phlebiopsis gigantea (strain 11061_1 CR5-6)</name>
    <name type="common">White-rot fungus</name>
    <name type="synonym">Peniophora gigantea</name>
    <dbReference type="NCBI Taxonomy" id="745531"/>
    <lineage>
        <taxon>Eukaryota</taxon>
        <taxon>Fungi</taxon>
        <taxon>Dikarya</taxon>
        <taxon>Basidiomycota</taxon>
        <taxon>Agaricomycotina</taxon>
        <taxon>Agaricomycetes</taxon>
        <taxon>Polyporales</taxon>
        <taxon>Phanerochaetaceae</taxon>
        <taxon>Phlebiopsis</taxon>
    </lineage>
</organism>
<keyword evidence="3" id="KW-1185">Reference proteome</keyword>
<dbReference type="HOGENOM" id="CLU_1845820_0_0_1"/>
<gene>
    <name evidence="2" type="ORF">PHLGIDRAFT_341875</name>
</gene>
<evidence type="ECO:0000313" key="3">
    <source>
        <dbReference type="Proteomes" id="UP000053257"/>
    </source>
</evidence>
<dbReference type="EMBL" id="KN840756">
    <property type="protein sequence ID" value="KIP01640.1"/>
    <property type="molecule type" value="Genomic_DNA"/>
</dbReference>
<feature type="compositionally biased region" description="Basic and acidic residues" evidence="1">
    <location>
        <begin position="115"/>
        <end position="125"/>
    </location>
</feature>
<sequence length="139" mass="15276">MMTRINAKEIAVYWMNTSVTAYKYIHQHARSRSPRCSIFRGPAECIRSGDTFSQVRGLTRGLTMGRGTMAHRDSRAAGRPISSARVDPESFRGCLARAPRGGGSGTRQRASTGGRDQRASARDVVQRVCTDVTRSREGT</sequence>
<dbReference type="Proteomes" id="UP000053257">
    <property type="component" value="Unassembled WGS sequence"/>
</dbReference>
<accession>A0A0C3S247</accession>
<name>A0A0C3S247_PHLG1</name>